<sequence length="189" mass="20882">MATSKRIKIGPWGGQGGVPWDDGNYRGILSITLVYDRCINSIRVEYDKNGRPILGERHGGSGGRHVIQIKFAYPEEYLTDISGYIAPMVHGGSPVIRSLRFNTNKQTFGPYGIEEGTPFTIPIEGGMVIGFHGRSSQYLDSIGMYLSRIHASRIYIYQKMQKLGEKLGHRDGARGCPYKAGASRDIAAE</sequence>
<keyword evidence="5" id="KW-1185">Reference proteome</keyword>
<dbReference type="GO" id="GO:0030246">
    <property type="term" value="F:carbohydrate binding"/>
    <property type="evidence" value="ECO:0007669"/>
    <property type="project" value="UniProtKB-KW"/>
</dbReference>
<protein>
    <recommendedName>
        <fullName evidence="3">Jacalin-type lectin domain-containing protein</fullName>
    </recommendedName>
</protein>
<dbReference type="PROSITE" id="PS51752">
    <property type="entry name" value="JACALIN_LECTIN"/>
    <property type="match status" value="1"/>
</dbReference>
<evidence type="ECO:0000313" key="4">
    <source>
        <dbReference type="EMBL" id="ONK69979.1"/>
    </source>
</evidence>
<dbReference type="FunFam" id="2.100.10.30:FF:000001">
    <property type="entry name" value="Jacalin-related lectin 33"/>
    <property type="match status" value="1"/>
</dbReference>
<reference evidence="5" key="1">
    <citation type="journal article" date="2017" name="Nat. Commun.">
        <title>The asparagus genome sheds light on the origin and evolution of a young Y chromosome.</title>
        <authorList>
            <person name="Harkess A."/>
            <person name="Zhou J."/>
            <person name="Xu C."/>
            <person name="Bowers J.E."/>
            <person name="Van der Hulst R."/>
            <person name="Ayyampalayam S."/>
            <person name="Mercati F."/>
            <person name="Riccardi P."/>
            <person name="McKain M.R."/>
            <person name="Kakrana A."/>
            <person name="Tang H."/>
            <person name="Ray J."/>
            <person name="Groenendijk J."/>
            <person name="Arikit S."/>
            <person name="Mathioni S.M."/>
            <person name="Nakano M."/>
            <person name="Shan H."/>
            <person name="Telgmann-Rauber A."/>
            <person name="Kanno A."/>
            <person name="Yue Z."/>
            <person name="Chen H."/>
            <person name="Li W."/>
            <person name="Chen Y."/>
            <person name="Xu X."/>
            <person name="Zhang Y."/>
            <person name="Luo S."/>
            <person name="Chen H."/>
            <person name="Gao J."/>
            <person name="Mao Z."/>
            <person name="Pires J.C."/>
            <person name="Luo M."/>
            <person name="Kudrna D."/>
            <person name="Wing R.A."/>
            <person name="Meyers B.C."/>
            <person name="Yi K."/>
            <person name="Kong H."/>
            <person name="Lavrijsen P."/>
            <person name="Sunseri F."/>
            <person name="Falavigna A."/>
            <person name="Ye Y."/>
            <person name="Leebens-Mack J.H."/>
            <person name="Chen G."/>
        </authorList>
    </citation>
    <scope>NUCLEOTIDE SEQUENCE [LARGE SCALE GENOMIC DNA]</scope>
    <source>
        <strain evidence="5">cv. DH0086</strain>
    </source>
</reference>
<evidence type="ECO:0000256" key="1">
    <source>
        <dbReference type="ARBA" id="ARBA00006568"/>
    </source>
</evidence>
<accession>A0A5P1EZK0</accession>
<keyword evidence="2" id="KW-0430">Lectin</keyword>
<organism evidence="4 5">
    <name type="scientific">Asparagus officinalis</name>
    <name type="common">Garden asparagus</name>
    <dbReference type="NCBI Taxonomy" id="4686"/>
    <lineage>
        <taxon>Eukaryota</taxon>
        <taxon>Viridiplantae</taxon>
        <taxon>Streptophyta</taxon>
        <taxon>Embryophyta</taxon>
        <taxon>Tracheophyta</taxon>
        <taxon>Spermatophyta</taxon>
        <taxon>Magnoliopsida</taxon>
        <taxon>Liliopsida</taxon>
        <taxon>Asparagales</taxon>
        <taxon>Asparagaceae</taxon>
        <taxon>Asparagoideae</taxon>
        <taxon>Asparagus</taxon>
    </lineage>
</organism>
<dbReference type="InterPro" id="IPR033734">
    <property type="entry name" value="Jacalin-like_lectin_dom_plant"/>
</dbReference>
<dbReference type="PANTHER" id="PTHR47293">
    <property type="entry name" value="JACALIN-RELATED LECTIN 3"/>
    <property type="match status" value="1"/>
</dbReference>
<dbReference type="CDD" id="cd09612">
    <property type="entry name" value="Jacalin"/>
    <property type="match status" value="1"/>
</dbReference>
<dbReference type="PANTHER" id="PTHR47293:SF15">
    <property type="entry name" value="JACALIN-RELATED LECTIN 19"/>
    <property type="match status" value="1"/>
</dbReference>
<dbReference type="Proteomes" id="UP000243459">
    <property type="component" value="Chromosome 5"/>
</dbReference>
<dbReference type="EMBL" id="CM007385">
    <property type="protein sequence ID" value="ONK69979.1"/>
    <property type="molecule type" value="Genomic_DNA"/>
</dbReference>
<evidence type="ECO:0000256" key="2">
    <source>
        <dbReference type="ARBA" id="ARBA00022734"/>
    </source>
</evidence>
<dbReference type="InterPro" id="IPR001229">
    <property type="entry name" value="Jacalin-like_lectin_dom"/>
</dbReference>
<dbReference type="Gene3D" id="2.100.10.30">
    <property type="entry name" value="Jacalin-like lectin domain"/>
    <property type="match status" value="1"/>
</dbReference>
<comment type="similarity">
    <text evidence="1">Belongs to the jacalin lectin family.</text>
</comment>
<dbReference type="SMART" id="SM00915">
    <property type="entry name" value="Jacalin"/>
    <property type="match status" value="1"/>
</dbReference>
<dbReference type="OMA" id="YSDNTIW"/>
<proteinExistence type="inferred from homology"/>
<dbReference type="Pfam" id="PF01419">
    <property type="entry name" value="Jacalin"/>
    <property type="match status" value="1"/>
</dbReference>
<dbReference type="InterPro" id="IPR036404">
    <property type="entry name" value="Jacalin-like_lectin_dom_sf"/>
</dbReference>
<feature type="domain" description="Jacalin-type lectin" evidence="3">
    <location>
        <begin position="6"/>
        <end position="148"/>
    </location>
</feature>
<dbReference type="AlphaFoldDB" id="A0A5P1EZK0"/>
<gene>
    <name evidence="4" type="ORF">A4U43_C05F28950</name>
</gene>
<dbReference type="Gramene" id="ONK69979">
    <property type="protein sequence ID" value="ONK69979"/>
    <property type="gene ID" value="A4U43_C05F28950"/>
</dbReference>
<evidence type="ECO:0000313" key="5">
    <source>
        <dbReference type="Proteomes" id="UP000243459"/>
    </source>
</evidence>
<evidence type="ECO:0000259" key="3">
    <source>
        <dbReference type="PROSITE" id="PS51752"/>
    </source>
</evidence>
<dbReference type="SUPFAM" id="SSF51101">
    <property type="entry name" value="Mannose-binding lectins"/>
    <property type="match status" value="1"/>
</dbReference>
<name>A0A5P1EZK0_ASPOF</name>